<name>A0A0F9D9S3_9ZZZZ</name>
<feature type="transmembrane region" description="Helical" evidence="1">
    <location>
        <begin position="12"/>
        <end position="39"/>
    </location>
</feature>
<sequence length="123" mass="13828">MSIGLAAISIYGILRIIAIILVWIWRLIITAVLATIAFFRALLSVRWAVVLTIAFLLFGGGLLAQEFQEESLQGIDILYECGIIKAAQGIASFLHFIIRNPYEFIAENWNNIVIFVIEAFKQI</sequence>
<evidence type="ECO:0000313" key="2">
    <source>
        <dbReference type="EMBL" id="KKL08803.1"/>
    </source>
</evidence>
<protein>
    <submittedName>
        <fullName evidence="2">Uncharacterized protein</fullName>
    </submittedName>
</protein>
<evidence type="ECO:0000256" key="1">
    <source>
        <dbReference type="SAM" id="Phobius"/>
    </source>
</evidence>
<feature type="non-terminal residue" evidence="2">
    <location>
        <position position="123"/>
    </location>
</feature>
<proteinExistence type="predicted"/>
<gene>
    <name evidence="2" type="ORF">LCGC14_2572200</name>
</gene>
<keyword evidence="1" id="KW-0472">Membrane</keyword>
<feature type="transmembrane region" description="Helical" evidence="1">
    <location>
        <begin position="45"/>
        <end position="64"/>
    </location>
</feature>
<dbReference type="AlphaFoldDB" id="A0A0F9D9S3"/>
<organism evidence="2">
    <name type="scientific">marine sediment metagenome</name>
    <dbReference type="NCBI Taxonomy" id="412755"/>
    <lineage>
        <taxon>unclassified sequences</taxon>
        <taxon>metagenomes</taxon>
        <taxon>ecological metagenomes</taxon>
    </lineage>
</organism>
<keyword evidence="1" id="KW-0812">Transmembrane</keyword>
<comment type="caution">
    <text evidence="2">The sequence shown here is derived from an EMBL/GenBank/DDBJ whole genome shotgun (WGS) entry which is preliminary data.</text>
</comment>
<keyword evidence="1" id="KW-1133">Transmembrane helix</keyword>
<accession>A0A0F9D9S3</accession>
<reference evidence="2" key="1">
    <citation type="journal article" date="2015" name="Nature">
        <title>Complex archaea that bridge the gap between prokaryotes and eukaryotes.</title>
        <authorList>
            <person name="Spang A."/>
            <person name="Saw J.H."/>
            <person name="Jorgensen S.L."/>
            <person name="Zaremba-Niedzwiedzka K."/>
            <person name="Martijn J."/>
            <person name="Lind A.E."/>
            <person name="van Eijk R."/>
            <person name="Schleper C."/>
            <person name="Guy L."/>
            <person name="Ettema T.J."/>
        </authorList>
    </citation>
    <scope>NUCLEOTIDE SEQUENCE</scope>
</reference>
<dbReference type="EMBL" id="LAZR01042731">
    <property type="protein sequence ID" value="KKL08803.1"/>
    <property type="molecule type" value="Genomic_DNA"/>
</dbReference>